<accession>A0A1I8FG77</accession>
<dbReference type="AlphaFoldDB" id="A0A1I8FG77"/>
<protein>
    <submittedName>
        <fullName evidence="2">Uncharacterized protein</fullName>
    </submittedName>
</protein>
<evidence type="ECO:0000313" key="2">
    <source>
        <dbReference type="WBParaSite" id="maker-unitig_33556-snap-gene-0.2-mRNA-1"/>
    </source>
</evidence>
<dbReference type="Proteomes" id="UP000095280">
    <property type="component" value="Unplaced"/>
</dbReference>
<name>A0A1I8FG77_9PLAT</name>
<dbReference type="WBParaSite" id="maker-unitig_33556-snap-gene-0.2-mRNA-1">
    <property type="protein sequence ID" value="maker-unitig_33556-snap-gene-0.2-mRNA-1"/>
    <property type="gene ID" value="maker-unitig_33556-snap-gene-0.2"/>
</dbReference>
<proteinExistence type="predicted"/>
<evidence type="ECO:0000313" key="1">
    <source>
        <dbReference type="Proteomes" id="UP000095280"/>
    </source>
</evidence>
<reference evidence="2" key="1">
    <citation type="submission" date="2016-11" db="UniProtKB">
        <authorList>
            <consortium name="WormBaseParasite"/>
        </authorList>
    </citation>
    <scope>IDENTIFICATION</scope>
</reference>
<keyword evidence="1" id="KW-1185">Reference proteome</keyword>
<sequence>MKCQSQSSSCRCSWCSQSPFGAPLKPSGFKVLRGGAEAEGAARLSDQQWADDEEALLLSLLRQRPPPRQKREALEIS</sequence>
<organism evidence="1 2">
    <name type="scientific">Macrostomum lignano</name>
    <dbReference type="NCBI Taxonomy" id="282301"/>
    <lineage>
        <taxon>Eukaryota</taxon>
        <taxon>Metazoa</taxon>
        <taxon>Spiralia</taxon>
        <taxon>Lophotrochozoa</taxon>
        <taxon>Platyhelminthes</taxon>
        <taxon>Rhabditophora</taxon>
        <taxon>Macrostomorpha</taxon>
        <taxon>Macrostomida</taxon>
        <taxon>Macrostomidae</taxon>
        <taxon>Macrostomum</taxon>
    </lineage>
</organism>